<dbReference type="EMBL" id="JAFDVH010000001">
    <property type="protein sequence ID" value="KAG7491325.1"/>
    <property type="molecule type" value="Genomic_DNA"/>
</dbReference>
<gene>
    <name evidence="2" type="ORF">MATL_G00002420</name>
</gene>
<name>A0A9D3QEL1_MEGAT</name>
<feature type="region of interest" description="Disordered" evidence="1">
    <location>
        <begin position="1"/>
        <end position="47"/>
    </location>
</feature>
<reference evidence="2" key="1">
    <citation type="submission" date="2021-01" db="EMBL/GenBank/DDBJ databases">
        <authorList>
            <person name="Zahm M."/>
            <person name="Roques C."/>
            <person name="Cabau C."/>
            <person name="Klopp C."/>
            <person name="Donnadieu C."/>
            <person name="Jouanno E."/>
            <person name="Lampietro C."/>
            <person name="Louis A."/>
            <person name="Herpin A."/>
            <person name="Echchiki A."/>
            <person name="Berthelot C."/>
            <person name="Parey E."/>
            <person name="Roest-Crollius H."/>
            <person name="Braasch I."/>
            <person name="Postlethwait J."/>
            <person name="Bobe J."/>
            <person name="Montfort J."/>
            <person name="Bouchez O."/>
            <person name="Begum T."/>
            <person name="Mejri S."/>
            <person name="Adams A."/>
            <person name="Chen W.-J."/>
            <person name="Guiguen Y."/>
        </authorList>
    </citation>
    <scope>NUCLEOTIDE SEQUENCE</scope>
    <source>
        <strain evidence="2">YG-15Mar2019-1</strain>
        <tissue evidence="2">Brain</tissue>
    </source>
</reference>
<dbReference type="Proteomes" id="UP001046870">
    <property type="component" value="Chromosome 1"/>
</dbReference>
<dbReference type="AlphaFoldDB" id="A0A9D3QEL1"/>
<evidence type="ECO:0000313" key="2">
    <source>
        <dbReference type="EMBL" id="KAG7491325.1"/>
    </source>
</evidence>
<organism evidence="2 3">
    <name type="scientific">Megalops atlanticus</name>
    <name type="common">Tarpon</name>
    <name type="synonym">Clupea gigantea</name>
    <dbReference type="NCBI Taxonomy" id="7932"/>
    <lineage>
        <taxon>Eukaryota</taxon>
        <taxon>Metazoa</taxon>
        <taxon>Chordata</taxon>
        <taxon>Craniata</taxon>
        <taxon>Vertebrata</taxon>
        <taxon>Euteleostomi</taxon>
        <taxon>Actinopterygii</taxon>
        <taxon>Neopterygii</taxon>
        <taxon>Teleostei</taxon>
        <taxon>Elopiformes</taxon>
        <taxon>Megalopidae</taxon>
        <taxon>Megalops</taxon>
    </lineage>
</organism>
<evidence type="ECO:0000256" key="1">
    <source>
        <dbReference type="SAM" id="MobiDB-lite"/>
    </source>
</evidence>
<feature type="compositionally biased region" description="Basic and acidic residues" evidence="1">
    <location>
        <begin position="18"/>
        <end position="31"/>
    </location>
</feature>
<comment type="caution">
    <text evidence="2">The sequence shown here is derived from an EMBL/GenBank/DDBJ whole genome shotgun (WGS) entry which is preliminary data.</text>
</comment>
<keyword evidence="3" id="KW-1185">Reference proteome</keyword>
<protein>
    <submittedName>
        <fullName evidence="2">Uncharacterized protein</fullName>
    </submittedName>
</protein>
<proteinExistence type="predicted"/>
<sequence>MTPCPLIQQTAERSTTARRLERRTEQRKDPDPSQPVFPLSSRSEDQPRVCQLSACLQLRPYTMGSPGLPARDPGL</sequence>
<accession>A0A9D3QEL1</accession>
<evidence type="ECO:0000313" key="3">
    <source>
        <dbReference type="Proteomes" id="UP001046870"/>
    </source>
</evidence>